<dbReference type="EMBL" id="AAPJ01000002">
    <property type="protein sequence ID" value="EAS50827.1"/>
    <property type="molecule type" value="Genomic_DNA"/>
</dbReference>
<dbReference type="PROSITE" id="PS01303">
    <property type="entry name" value="BCCT"/>
    <property type="match status" value="1"/>
</dbReference>
<organism evidence="10 11">
    <name type="scientific">Aurantimonas manganoxydans (strain ATCC BAA-1229 / DSM 21871 / SI85-9A1)</name>
    <dbReference type="NCBI Taxonomy" id="287752"/>
    <lineage>
        <taxon>Bacteria</taxon>
        <taxon>Pseudomonadati</taxon>
        <taxon>Pseudomonadota</taxon>
        <taxon>Alphaproteobacteria</taxon>
        <taxon>Hyphomicrobiales</taxon>
        <taxon>Aurantimonadaceae</taxon>
        <taxon>Aurantimonas</taxon>
    </lineage>
</organism>
<dbReference type="HOGENOM" id="CLU_010118_4_1_5"/>
<dbReference type="InterPro" id="IPR000060">
    <property type="entry name" value="BCCT_transptr"/>
</dbReference>
<protein>
    <submittedName>
        <fullName evidence="10">Choline/glycine/betaine transporter</fullName>
    </submittedName>
</protein>
<comment type="subcellular location">
    <subcellularLocation>
        <location evidence="1">Cell membrane</location>
        <topology evidence="1">Multi-pass membrane protein</topology>
    </subcellularLocation>
</comment>
<gene>
    <name evidence="10" type="ORF">SI859A1_00953</name>
</gene>
<feature type="transmembrane region" description="Helical" evidence="9">
    <location>
        <begin position="28"/>
        <end position="47"/>
    </location>
</feature>
<dbReference type="Pfam" id="PF02028">
    <property type="entry name" value="BCCT"/>
    <property type="match status" value="1"/>
</dbReference>
<dbReference type="Proteomes" id="UP000000321">
    <property type="component" value="Unassembled WGS sequence"/>
</dbReference>
<accession>Q1YJP6</accession>
<feature type="transmembrane region" description="Helical" evidence="9">
    <location>
        <begin position="205"/>
        <end position="227"/>
    </location>
</feature>
<evidence type="ECO:0000256" key="4">
    <source>
        <dbReference type="ARBA" id="ARBA00022475"/>
    </source>
</evidence>
<dbReference type="GO" id="GO:0005886">
    <property type="term" value="C:plasma membrane"/>
    <property type="evidence" value="ECO:0007669"/>
    <property type="project" value="UniProtKB-SubCell"/>
</dbReference>
<evidence type="ECO:0000313" key="10">
    <source>
        <dbReference type="EMBL" id="EAS50827.1"/>
    </source>
</evidence>
<dbReference type="PANTHER" id="PTHR30047">
    <property type="entry name" value="HIGH-AFFINITY CHOLINE TRANSPORT PROTEIN-RELATED"/>
    <property type="match status" value="1"/>
</dbReference>
<evidence type="ECO:0000256" key="7">
    <source>
        <dbReference type="ARBA" id="ARBA00023136"/>
    </source>
</evidence>
<name>Q1YJP6_AURMS</name>
<evidence type="ECO:0000256" key="3">
    <source>
        <dbReference type="ARBA" id="ARBA00022448"/>
    </source>
</evidence>
<feature type="transmembrane region" description="Helical" evidence="9">
    <location>
        <begin position="277"/>
        <end position="297"/>
    </location>
</feature>
<feature type="transmembrane region" description="Helical" evidence="9">
    <location>
        <begin position="489"/>
        <end position="508"/>
    </location>
</feature>
<feature type="transmembrane region" description="Helical" evidence="9">
    <location>
        <begin position="106"/>
        <end position="126"/>
    </location>
</feature>
<evidence type="ECO:0000256" key="6">
    <source>
        <dbReference type="ARBA" id="ARBA00022989"/>
    </source>
</evidence>
<keyword evidence="4" id="KW-1003">Cell membrane</keyword>
<feature type="transmembrane region" description="Helical" evidence="9">
    <location>
        <begin position="160"/>
        <end position="178"/>
    </location>
</feature>
<dbReference type="PANTHER" id="PTHR30047:SF7">
    <property type="entry name" value="HIGH-AFFINITY CHOLINE TRANSPORT PROTEIN"/>
    <property type="match status" value="1"/>
</dbReference>
<feature type="region of interest" description="Disordered" evidence="8">
    <location>
        <begin position="528"/>
        <end position="565"/>
    </location>
</feature>
<feature type="transmembrane region" description="Helical" evidence="9">
    <location>
        <begin position="67"/>
        <end position="86"/>
    </location>
</feature>
<evidence type="ECO:0000256" key="5">
    <source>
        <dbReference type="ARBA" id="ARBA00022692"/>
    </source>
</evidence>
<evidence type="ECO:0000313" key="11">
    <source>
        <dbReference type="Proteomes" id="UP000000321"/>
    </source>
</evidence>
<comment type="caution">
    <text evidence="10">The sequence shown here is derived from an EMBL/GenBank/DDBJ whole genome shotgun (WGS) entry which is preliminary data.</text>
</comment>
<keyword evidence="6 9" id="KW-1133">Transmembrane helix</keyword>
<keyword evidence="5 9" id="KW-0812">Transmembrane</keyword>
<evidence type="ECO:0000256" key="8">
    <source>
        <dbReference type="SAM" id="MobiDB-lite"/>
    </source>
</evidence>
<sequence>MTRNGARSTMSGMRPQERLWIFPKVNRPVFLVSALLIVAFIVFGAIFSDFANTIFTGVQGWLTGYLGWAMIVLVNVLLVFVVFLALGPFGDVRLGRSDESPEYSLFSWTSMLFSAGIGIGLIYWGVAEPMYHFFAPPNAEPETVAAAQEAMAISFMHWGFHAWAIYAVVALALAYFHFRKGLPLAIRSALFPLIGDRIYGRWGDLVDIIAVFGTMFGIVTSLGLGAIQVNTGLTQLFGVPEHVGVQIAIIAAITAMATISVVAGLDGGIKRLSNINIVLTLLFLAFMVIVGPTLFILDSFVGNYGYYISRLIPLGTWTESWRGGNAAGDWQNSWTIFYWAWWISWAPFVGVFVARISRGRTVREFIVGVMFLPCTIMFFWFTAFGGTAISISLTGDPALIEATRENYANTMFVLLDYFPYSGVTSLFATVLIVMWFVTSSDSGSFVIDMLTAGGDPNPPKIQRIFWAVSEGAVASVLLLAGGLGALQAAAVIAGFPFAVVLCLIAWGLMRALRWDDLMVHRHRQRFRSDAEAEHNMGTEAHDAYAELPSAGEPDAPPPSSAVPAE</sequence>
<dbReference type="AlphaFoldDB" id="Q1YJP6"/>
<reference evidence="10 11" key="1">
    <citation type="journal article" date="2008" name="Appl. Environ. Microbiol.">
        <title>Genomic insights into Mn(II) oxidation by the marine alphaproteobacterium Aurantimonas sp. strain SI85-9A1.</title>
        <authorList>
            <person name="Dick G.J."/>
            <person name="Podell S."/>
            <person name="Johnson H.A."/>
            <person name="Rivera-Espinoza Y."/>
            <person name="Bernier-Latmani R."/>
            <person name="McCarthy J.K."/>
            <person name="Torpey J.W."/>
            <person name="Clement B.G."/>
            <person name="Gaasterland T."/>
            <person name="Tebo B.M."/>
        </authorList>
    </citation>
    <scope>NUCLEOTIDE SEQUENCE [LARGE SCALE GENOMIC DNA]</scope>
    <source>
        <strain evidence="10 11">SI85-9A1</strain>
    </source>
</reference>
<feature type="transmembrane region" description="Helical" evidence="9">
    <location>
        <begin position="247"/>
        <end position="265"/>
    </location>
</feature>
<keyword evidence="11" id="KW-1185">Reference proteome</keyword>
<keyword evidence="7 9" id="KW-0472">Membrane</keyword>
<comment type="similarity">
    <text evidence="2">Belongs to the BCCT transporter (TC 2.A.15) family.</text>
</comment>
<dbReference type="GO" id="GO:0022857">
    <property type="term" value="F:transmembrane transporter activity"/>
    <property type="evidence" value="ECO:0007669"/>
    <property type="project" value="InterPro"/>
</dbReference>
<evidence type="ECO:0000256" key="1">
    <source>
        <dbReference type="ARBA" id="ARBA00004651"/>
    </source>
</evidence>
<feature type="compositionally biased region" description="Pro residues" evidence="8">
    <location>
        <begin position="554"/>
        <end position="565"/>
    </location>
</feature>
<evidence type="ECO:0000256" key="2">
    <source>
        <dbReference type="ARBA" id="ARBA00005658"/>
    </source>
</evidence>
<dbReference type="NCBIfam" id="TIGR00842">
    <property type="entry name" value="bcct"/>
    <property type="match status" value="1"/>
</dbReference>
<feature type="transmembrane region" description="Helical" evidence="9">
    <location>
        <begin position="336"/>
        <end position="354"/>
    </location>
</feature>
<dbReference type="InterPro" id="IPR018093">
    <property type="entry name" value="BCCT_CS"/>
</dbReference>
<evidence type="ECO:0000256" key="9">
    <source>
        <dbReference type="SAM" id="Phobius"/>
    </source>
</evidence>
<feature type="transmembrane region" description="Helical" evidence="9">
    <location>
        <begin position="417"/>
        <end position="437"/>
    </location>
</feature>
<feature type="compositionally biased region" description="Basic and acidic residues" evidence="8">
    <location>
        <begin position="528"/>
        <end position="544"/>
    </location>
</feature>
<keyword evidence="3" id="KW-0813">Transport</keyword>
<dbReference type="BioCyc" id="AURANTIMONAS:SI859A1_00953-MONOMER"/>
<feature type="transmembrane region" description="Helical" evidence="9">
    <location>
        <begin position="366"/>
        <end position="391"/>
    </location>
</feature>
<feature type="transmembrane region" description="Helical" evidence="9">
    <location>
        <begin position="464"/>
        <end position="483"/>
    </location>
</feature>
<proteinExistence type="inferred from homology"/>